<evidence type="ECO:0000313" key="4">
    <source>
        <dbReference type="Proteomes" id="UP000011820"/>
    </source>
</evidence>
<dbReference type="SUPFAM" id="SSF53300">
    <property type="entry name" value="vWA-like"/>
    <property type="match status" value="1"/>
</dbReference>
<sequence>MTAIIISVCFLFITYAIDLAHIMYIRNQMQSALDAAVLSGCASIVSDRTIKDPTTKKDQTSTIFKKQIKKHLKQGSYIRENAGDIAQKAQINITKDKNNPLQYIAESKAQYEIPTENLFLKGLIPSALTNLSLRSTGIIERSSENLAISICMVLDVSRSMEDLYLQKHNDNNNMTSNKYLLPPPPKKSFWSKNTTKSKYAPAPAPANRKIDVLIESAGNLVNSIQKAIQEKKNLSVRIGTIAYNIGIVGNQCTPLSNNLNEVKSRLNKLNPYENTNTYPAMHHAYRELYNEKESSHNTIGSTRLKKFVIFITDGENSGASAYQNTLNTLQICEYMRNAGMKIYSVAVSAPPEGQDLLRKCTDSSGQFFAVNDSRELLESFDKITDKIQEQSVRIAPNR</sequence>
<reference evidence="3 4" key="1">
    <citation type="journal article" date="2013" name="Genome Announc.">
        <title>Complete Genome Sequence of a Chinese Strain of 'Candidatus Liberibacter asiaticus'.</title>
        <authorList>
            <person name="Lin H."/>
            <person name="Han C.S."/>
            <person name="Liu B."/>
            <person name="Lou B."/>
            <person name="Bai X."/>
            <person name="Deng C."/>
            <person name="Civerolo E.L."/>
            <person name="Gupta G."/>
        </authorList>
    </citation>
    <scope>NUCLEOTIDE SEQUENCE [LARGE SCALE GENOMIC DNA]</scope>
    <source>
        <strain evidence="4">gxpsy</strain>
    </source>
</reference>
<gene>
    <name evidence="3" type="ORF">WSI_04880</name>
</gene>
<evidence type="ECO:0000313" key="3">
    <source>
        <dbReference type="EMBL" id="AGH17344.1"/>
    </source>
</evidence>
<dbReference type="EMBL" id="CP004005">
    <property type="protein sequence ID" value="AGH17344.1"/>
    <property type="molecule type" value="Genomic_DNA"/>
</dbReference>
<evidence type="ECO:0000259" key="2">
    <source>
        <dbReference type="PROSITE" id="PS50234"/>
    </source>
</evidence>
<dbReference type="InterPro" id="IPR002035">
    <property type="entry name" value="VWF_A"/>
</dbReference>
<dbReference type="SMART" id="SM00327">
    <property type="entry name" value="VWA"/>
    <property type="match status" value="1"/>
</dbReference>
<dbReference type="RefSeq" id="WP_015452939.1">
    <property type="nucleotide sequence ID" value="NC_020549.1"/>
</dbReference>
<organism evidence="3 4">
    <name type="scientific">Candidatus Liberibacter asiaticus str. gxpsy</name>
    <dbReference type="NCBI Taxonomy" id="1174529"/>
    <lineage>
        <taxon>Bacteria</taxon>
        <taxon>Pseudomonadati</taxon>
        <taxon>Pseudomonadota</taxon>
        <taxon>Alphaproteobacteria</taxon>
        <taxon>Hyphomicrobiales</taxon>
        <taxon>Rhizobiaceae</taxon>
        <taxon>Liberibacter</taxon>
    </lineage>
</organism>
<dbReference type="GeneID" id="93077335"/>
<dbReference type="Pfam" id="PF00092">
    <property type="entry name" value="VWA"/>
    <property type="match status" value="1"/>
</dbReference>
<name>A0ABM5NGJ2_LIBAS</name>
<dbReference type="Gene3D" id="3.40.50.410">
    <property type="entry name" value="von Willebrand factor, type A domain"/>
    <property type="match status" value="1"/>
</dbReference>
<feature type="domain" description="VWFA" evidence="2">
    <location>
        <begin position="149"/>
        <end position="387"/>
    </location>
</feature>
<dbReference type="Proteomes" id="UP000011820">
    <property type="component" value="Chromosome"/>
</dbReference>
<feature type="region of interest" description="Disordered" evidence="1">
    <location>
        <begin position="174"/>
        <end position="202"/>
    </location>
</feature>
<dbReference type="PROSITE" id="PS50234">
    <property type="entry name" value="VWFA"/>
    <property type="match status" value="1"/>
</dbReference>
<dbReference type="CDD" id="cd00198">
    <property type="entry name" value="vWFA"/>
    <property type="match status" value="1"/>
</dbReference>
<protein>
    <submittedName>
        <fullName evidence="3">von Willebrand factor type A</fullName>
    </submittedName>
</protein>
<proteinExistence type="predicted"/>
<accession>A0ABM5NGJ2</accession>
<evidence type="ECO:0000256" key="1">
    <source>
        <dbReference type="SAM" id="MobiDB-lite"/>
    </source>
</evidence>
<dbReference type="InterPro" id="IPR036465">
    <property type="entry name" value="vWFA_dom_sf"/>
</dbReference>
<keyword evidence="4" id="KW-1185">Reference proteome</keyword>